<feature type="binding site" evidence="4">
    <location>
        <begin position="12"/>
        <end position="19"/>
    </location>
    <ligand>
        <name>ATP</name>
        <dbReference type="ChEBI" id="CHEBI:30616"/>
    </ligand>
</feature>
<dbReference type="EMBL" id="JAJIAO010000006">
    <property type="protein sequence ID" value="MCK8625063.1"/>
    <property type="molecule type" value="Genomic_DNA"/>
</dbReference>
<dbReference type="InterPro" id="IPR053931">
    <property type="entry name" value="RapZ_C"/>
</dbReference>
<evidence type="ECO:0000256" key="2">
    <source>
        <dbReference type="ARBA" id="ARBA00022840"/>
    </source>
</evidence>
<keyword evidence="8" id="KW-1185">Reference proteome</keyword>
<dbReference type="Proteomes" id="UP001522905">
    <property type="component" value="Unassembled WGS sequence"/>
</dbReference>
<protein>
    <submittedName>
        <fullName evidence="7">RNase adapter RapZ</fullName>
    </submittedName>
</protein>
<dbReference type="SUPFAM" id="SSF52540">
    <property type="entry name" value="P-loop containing nucleoside triphosphate hydrolases"/>
    <property type="match status" value="1"/>
</dbReference>
<dbReference type="InterPro" id="IPR027417">
    <property type="entry name" value="P-loop_NTPase"/>
</dbReference>
<sequence>MKFKEKLVVITGMSGAGKTVAVQAFEDIGYFCVDNMPPSLIPKFIELVHSSGKIHKIALVMDLRSQVFHNEIVDTLFDLAKPNNNFHVIFLDASNDVLVSRYKEKRRSHPMDRQGRILDGIVKERKLLNNIKGFAQEVVNTSSMSPNQLRKSIQKQFNNENSTIMDIQIMSFGFKYGLPVDADLVMDVRFLPNPYYDNKLRYLTGLDQPVYDYVFKQPDTEVFYHKLYDLISYLVPRYKKEGKPSLTIAIGCTGGQHRSVAIVEKLARNLSNEFKSIHVSHRDLSKSERTVDNK</sequence>
<dbReference type="RefSeq" id="WP_220727916.1">
    <property type="nucleotide sequence ID" value="NZ_BPLM01000003.1"/>
</dbReference>
<evidence type="ECO:0000256" key="4">
    <source>
        <dbReference type="HAMAP-Rule" id="MF_00636"/>
    </source>
</evidence>
<dbReference type="PANTHER" id="PTHR30448:SF0">
    <property type="entry name" value="RNASE ADAPTER PROTEIN RAPZ"/>
    <property type="match status" value="1"/>
</dbReference>
<name>A0ABT0I2Y3_9LACO</name>
<organism evidence="7 8">
    <name type="scientific">Apilactobacillus xinyiensis</name>
    <dbReference type="NCBI Taxonomy" id="2841032"/>
    <lineage>
        <taxon>Bacteria</taxon>
        <taxon>Bacillati</taxon>
        <taxon>Bacillota</taxon>
        <taxon>Bacilli</taxon>
        <taxon>Lactobacillales</taxon>
        <taxon>Lactobacillaceae</taxon>
        <taxon>Apilactobacillus</taxon>
    </lineage>
</organism>
<keyword evidence="2 4" id="KW-0067">ATP-binding</keyword>
<feature type="domain" description="RapZ C-terminal" evidence="6">
    <location>
        <begin position="165"/>
        <end position="284"/>
    </location>
</feature>
<dbReference type="Pfam" id="PF03668">
    <property type="entry name" value="RapZ-like_N"/>
    <property type="match status" value="1"/>
</dbReference>
<evidence type="ECO:0000259" key="5">
    <source>
        <dbReference type="Pfam" id="PF03668"/>
    </source>
</evidence>
<dbReference type="InterPro" id="IPR053930">
    <property type="entry name" value="RapZ-like_N"/>
</dbReference>
<reference evidence="7 8" key="1">
    <citation type="submission" date="2021-11" db="EMBL/GenBank/DDBJ databases">
        <title>Comparative genomics of bee honey and flower isolates.</title>
        <authorList>
            <person name="Bechtner J.D."/>
            <person name="Gallus M.K."/>
            <person name="Ehrmann M."/>
        </authorList>
    </citation>
    <scope>NUCLEOTIDE SEQUENCE [LARGE SCALE GENOMIC DNA]</scope>
    <source>
        <strain evidence="7 8">M161</strain>
    </source>
</reference>
<evidence type="ECO:0000313" key="8">
    <source>
        <dbReference type="Proteomes" id="UP001522905"/>
    </source>
</evidence>
<dbReference type="HAMAP" id="MF_00636">
    <property type="entry name" value="RapZ_like"/>
    <property type="match status" value="1"/>
</dbReference>
<comment type="caution">
    <text evidence="7">The sequence shown here is derived from an EMBL/GenBank/DDBJ whole genome shotgun (WGS) entry which is preliminary data.</text>
</comment>
<evidence type="ECO:0000256" key="3">
    <source>
        <dbReference type="ARBA" id="ARBA00023134"/>
    </source>
</evidence>
<dbReference type="Pfam" id="PF22740">
    <property type="entry name" value="PapZ_C"/>
    <property type="match status" value="1"/>
</dbReference>
<evidence type="ECO:0000259" key="6">
    <source>
        <dbReference type="Pfam" id="PF22740"/>
    </source>
</evidence>
<evidence type="ECO:0000256" key="1">
    <source>
        <dbReference type="ARBA" id="ARBA00022741"/>
    </source>
</evidence>
<feature type="domain" description="RapZ-like N-terminal" evidence="5">
    <location>
        <begin position="6"/>
        <end position="159"/>
    </location>
</feature>
<keyword evidence="3 4" id="KW-0342">GTP-binding</keyword>
<dbReference type="NCBIfam" id="NF003828">
    <property type="entry name" value="PRK05416.1"/>
    <property type="match status" value="1"/>
</dbReference>
<proteinExistence type="inferred from homology"/>
<gene>
    <name evidence="7" type="primary">rapZ</name>
    <name evidence="7" type="ORF">LNP07_05990</name>
</gene>
<feature type="binding site" evidence="4">
    <location>
        <begin position="62"/>
        <end position="65"/>
    </location>
    <ligand>
        <name>GTP</name>
        <dbReference type="ChEBI" id="CHEBI:37565"/>
    </ligand>
</feature>
<evidence type="ECO:0000313" key="7">
    <source>
        <dbReference type="EMBL" id="MCK8625063.1"/>
    </source>
</evidence>
<dbReference type="InterPro" id="IPR005337">
    <property type="entry name" value="RapZ-like"/>
</dbReference>
<keyword evidence="1 4" id="KW-0547">Nucleotide-binding</keyword>
<dbReference type="PANTHER" id="PTHR30448">
    <property type="entry name" value="RNASE ADAPTER PROTEIN RAPZ"/>
    <property type="match status" value="1"/>
</dbReference>
<accession>A0ABT0I2Y3</accession>
<dbReference type="Gene3D" id="3.40.50.300">
    <property type="entry name" value="P-loop containing nucleotide triphosphate hydrolases"/>
    <property type="match status" value="1"/>
</dbReference>
<dbReference type="PIRSF" id="PIRSF005052">
    <property type="entry name" value="P-loopkin"/>
    <property type="match status" value="1"/>
</dbReference>